<accession>A0A4R5Q5L8</accession>
<dbReference type="GO" id="GO:0000160">
    <property type="term" value="P:phosphorelay signal transduction system"/>
    <property type="evidence" value="ECO:0007669"/>
    <property type="project" value="InterPro"/>
</dbReference>
<keyword evidence="5" id="KW-1185">Reference proteome</keyword>
<dbReference type="SUPFAM" id="SSF52172">
    <property type="entry name" value="CheY-like"/>
    <property type="match status" value="1"/>
</dbReference>
<organism evidence="4 5">
    <name type="scientific">Dankookia rubra</name>
    <dbReference type="NCBI Taxonomy" id="1442381"/>
    <lineage>
        <taxon>Bacteria</taxon>
        <taxon>Pseudomonadati</taxon>
        <taxon>Pseudomonadota</taxon>
        <taxon>Alphaproteobacteria</taxon>
        <taxon>Acetobacterales</taxon>
        <taxon>Roseomonadaceae</taxon>
        <taxon>Dankookia</taxon>
    </lineage>
</organism>
<dbReference type="SMART" id="SM00448">
    <property type="entry name" value="REC"/>
    <property type="match status" value="1"/>
</dbReference>
<keyword evidence="1" id="KW-0597">Phosphoprotein</keyword>
<proteinExistence type="predicted"/>
<name>A0A4R5Q5L8_9PROT</name>
<evidence type="ECO:0000259" key="3">
    <source>
        <dbReference type="PROSITE" id="PS50110"/>
    </source>
</evidence>
<evidence type="ECO:0000256" key="2">
    <source>
        <dbReference type="PROSITE-ProRule" id="PRU00169"/>
    </source>
</evidence>
<dbReference type="InterPro" id="IPR011006">
    <property type="entry name" value="CheY-like_superfamily"/>
</dbReference>
<dbReference type="PANTHER" id="PTHR44591">
    <property type="entry name" value="STRESS RESPONSE REGULATOR PROTEIN 1"/>
    <property type="match status" value="1"/>
</dbReference>
<dbReference type="PANTHER" id="PTHR44591:SF3">
    <property type="entry name" value="RESPONSE REGULATORY DOMAIN-CONTAINING PROTEIN"/>
    <property type="match status" value="1"/>
</dbReference>
<dbReference type="InterPro" id="IPR001789">
    <property type="entry name" value="Sig_transdc_resp-reg_receiver"/>
</dbReference>
<reference evidence="4 5" key="1">
    <citation type="journal article" date="2016" name="J. Microbiol.">
        <title>Dankookia rubra gen. nov., sp. nov., an alphaproteobacterium isolated from sediment of a shallow stream.</title>
        <authorList>
            <person name="Kim W.H."/>
            <person name="Kim D.H."/>
            <person name="Kang K."/>
            <person name="Ahn T.Y."/>
        </authorList>
    </citation>
    <scope>NUCLEOTIDE SEQUENCE [LARGE SCALE GENOMIC DNA]</scope>
    <source>
        <strain evidence="4 5">JCM30602</strain>
    </source>
</reference>
<dbReference type="PROSITE" id="PS50110">
    <property type="entry name" value="RESPONSE_REGULATORY"/>
    <property type="match status" value="1"/>
</dbReference>
<dbReference type="CDD" id="cd00156">
    <property type="entry name" value="REC"/>
    <property type="match status" value="1"/>
</dbReference>
<dbReference type="InterPro" id="IPR050595">
    <property type="entry name" value="Bact_response_regulator"/>
</dbReference>
<dbReference type="OrthoDB" id="5456285at2"/>
<evidence type="ECO:0000256" key="1">
    <source>
        <dbReference type="ARBA" id="ARBA00022553"/>
    </source>
</evidence>
<feature type="domain" description="Response regulatory" evidence="3">
    <location>
        <begin position="45"/>
        <end position="163"/>
    </location>
</feature>
<comment type="caution">
    <text evidence="2">Lacks conserved residue(s) required for the propagation of feature annotation.</text>
</comment>
<gene>
    <name evidence="4" type="ORF">E2C06_33920</name>
</gene>
<sequence length="170" mass="18070">MAKCPAGASRPNLPLGSPSWLWPANRPVNINQPGVPHLVEMPRHVILVVEYDAMLALDLEQTLAGAGHEVVRAADGHSAVIKAADPAVSVLAAIVNLNLPDRVTAREVIGRLRAQRPGLPIVVVTGYSPLASQADLRGLGGPTVRLQQPIDPERLLQRLKETMMSVTGVA</sequence>
<dbReference type="EMBL" id="SMSJ01000145">
    <property type="protein sequence ID" value="TDH58192.1"/>
    <property type="molecule type" value="Genomic_DNA"/>
</dbReference>
<comment type="caution">
    <text evidence="4">The sequence shown here is derived from an EMBL/GenBank/DDBJ whole genome shotgun (WGS) entry which is preliminary data.</text>
</comment>
<protein>
    <submittedName>
        <fullName evidence="4">Response regulator</fullName>
    </submittedName>
</protein>
<dbReference type="Proteomes" id="UP000295096">
    <property type="component" value="Unassembled WGS sequence"/>
</dbReference>
<dbReference type="AlphaFoldDB" id="A0A4R5Q5L8"/>
<evidence type="ECO:0000313" key="4">
    <source>
        <dbReference type="EMBL" id="TDH58192.1"/>
    </source>
</evidence>
<evidence type="ECO:0000313" key="5">
    <source>
        <dbReference type="Proteomes" id="UP000295096"/>
    </source>
</evidence>
<dbReference type="Gene3D" id="3.40.50.2300">
    <property type="match status" value="1"/>
</dbReference>